<sequence length="57" mass="6693">MKDKELLQWIHDRFVIVYEENKNVDFLRALRAIIARTDDDKQSSLIGICDCENKPKG</sequence>
<protein>
    <submittedName>
        <fullName evidence="1">Uncharacterized protein</fullName>
    </submittedName>
</protein>
<evidence type="ECO:0000313" key="1">
    <source>
        <dbReference type="EMBL" id="QDB74107.1"/>
    </source>
</evidence>
<keyword evidence="2" id="KW-1185">Reference proteome</keyword>
<dbReference type="EMBL" id="MK804893">
    <property type="protein sequence ID" value="QDB74107.1"/>
    <property type="molecule type" value="Genomic_DNA"/>
</dbReference>
<proteinExistence type="predicted"/>
<accession>A0A4Y5TZU2</accession>
<reference evidence="1 2" key="1">
    <citation type="submission" date="2019-04" db="EMBL/GenBank/DDBJ databases">
        <title>Nine Novel Phages from a Plateau Lake in Southwest China Provide Insights into Aeromonas Phage Diversity.</title>
        <authorList>
            <person name="Xiao W."/>
            <person name="Bai M."/>
            <person name="Wang Y."/>
            <person name="Cui X."/>
        </authorList>
    </citation>
    <scope>NUCLEOTIDE SEQUENCE [LARGE SCALE GENOMIC DNA]</scope>
</reference>
<name>A0A4Y5TZU2_9CAUD</name>
<gene>
    <name evidence="1" type="ORF">2L372D_193</name>
</gene>
<dbReference type="Proteomes" id="UP000316128">
    <property type="component" value="Segment"/>
</dbReference>
<evidence type="ECO:0000313" key="2">
    <source>
        <dbReference type="Proteomes" id="UP000316128"/>
    </source>
</evidence>
<organism evidence="1 2">
    <name type="scientific">Aeromonas phage 2L372D</name>
    <dbReference type="NCBI Taxonomy" id="2588097"/>
    <lineage>
        <taxon>Viruses</taxon>
        <taxon>Duplodnaviria</taxon>
        <taxon>Heunggongvirae</taxon>
        <taxon>Uroviricota</taxon>
        <taxon>Caudoviricetes</taxon>
        <taxon>Plateaulakevirus</taxon>
        <taxon>Plateaulakevirus pv2L372D</taxon>
    </lineage>
</organism>